<protein>
    <submittedName>
        <fullName evidence="1">Uncharacterized protein</fullName>
    </submittedName>
</protein>
<gene>
    <name evidence="1" type="ORF">AMECASPLE_039579</name>
</gene>
<sequence>MMILCLGFAKVLCVAFVKKKKNYQQEFGILTKDTVFVTDNGSNVTAAFKDYVRISCAGHNINLILKHVFDHLDEDNPVHIRIIKLFRDTKTLVTHFKRAG</sequence>
<comment type="caution">
    <text evidence="1">The sequence shown here is derived from an EMBL/GenBank/DDBJ whole genome shotgun (WGS) entry which is preliminary data.</text>
</comment>
<evidence type="ECO:0000313" key="1">
    <source>
        <dbReference type="EMBL" id="MEQ2305613.1"/>
    </source>
</evidence>
<keyword evidence="2" id="KW-1185">Reference proteome</keyword>
<proteinExistence type="predicted"/>
<dbReference type="InterPro" id="IPR012337">
    <property type="entry name" value="RNaseH-like_sf"/>
</dbReference>
<name>A0ABV0ZJS7_9TELE</name>
<reference evidence="1 2" key="1">
    <citation type="submission" date="2021-06" db="EMBL/GenBank/DDBJ databases">
        <authorList>
            <person name="Palmer J.M."/>
        </authorList>
    </citation>
    <scope>NUCLEOTIDE SEQUENCE [LARGE SCALE GENOMIC DNA]</scope>
    <source>
        <strain evidence="1 2">AS_MEX2019</strain>
        <tissue evidence="1">Muscle</tissue>
    </source>
</reference>
<evidence type="ECO:0000313" key="2">
    <source>
        <dbReference type="Proteomes" id="UP001469553"/>
    </source>
</evidence>
<dbReference type="Proteomes" id="UP001469553">
    <property type="component" value="Unassembled WGS sequence"/>
</dbReference>
<organism evidence="1 2">
    <name type="scientific">Ameca splendens</name>
    <dbReference type="NCBI Taxonomy" id="208324"/>
    <lineage>
        <taxon>Eukaryota</taxon>
        <taxon>Metazoa</taxon>
        <taxon>Chordata</taxon>
        <taxon>Craniata</taxon>
        <taxon>Vertebrata</taxon>
        <taxon>Euteleostomi</taxon>
        <taxon>Actinopterygii</taxon>
        <taxon>Neopterygii</taxon>
        <taxon>Teleostei</taxon>
        <taxon>Neoteleostei</taxon>
        <taxon>Acanthomorphata</taxon>
        <taxon>Ovalentaria</taxon>
        <taxon>Atherinomorphae</taxon>
        <taxon>Cyprinodontiformes</taxon>
        <taxon>Goodeidae</taxon>
        <taxon>Ameca</taxon>
    </lineage>
</organism>
<dbReference type="SUPFAM" id="SSF53098">
    <property type="entry name" value="Ribonuclease H-like"/>
    <property type="match status" value="1"/>
</dbReference>
<accession>A0ABV0ZJS7</accession>
<dbReference type="EMBL" id="JAHRIP010064994">
    <property type="protein sequence ID" value="MEQ2305613.1"/>
    <property type="molecule type" value="Genomic_DNA"/>
</dbReference>